<proteinExistence type="predicted"/>
<protein>
    <recommendedName>
        <fullName evidence="4">Lipoprotein</fullName>
    </recommendedName>
</protein>
<keyword evidence="1" id="KW-0732">Signal</keyword>
<dbReference type="PROSITE" id="PS51257">
    <property type="entry name" value="PROKAR_LIPOPROTEIN"/>
    <property type="match status" value="1"/>
</dbReference>
<evidence type="ECO:0000313" key="2">
    <source>
        <dbReference type="EMBL" id="QDU60366.1"/>
    </source>
</evidence>
<evidence type="ECO:0008006" key="4">
    <source>
        <dbReference type="Google" id="ProtNLM"/>
    </source>
</evidence>
<dbReference type="AlphaFoldDB" id="A0A518B067"/>
<reference evidence="2 3" key="1">
    <citation type="submission" date="2019-02" db="EMBL/GenBank/DDBJ databases">
        <title>Deep-cultivation of Planctomycetes and their phenomic and genomic characterization uncovers novel biology.</title>
        <authorList>
            <person name="Wiegand S."/>
            <person name="Jogler M."/>
            <person name="Boedeker C."/>
            <person name="Pinto D."/>
            <person name="Vollmers J."/>
            <person name="Rivas-Marin E."/>
            <person name="Kohn T."/>
            <person name="Peeters S.H."/>
            <person name="Heuer A."/>
            <person name="Rast P."/>
            <person name="Oberbeckmann S."/>
            <person name="Bunk B."/>
            <person name="Jeske O."/>
            <person name="Meyerdierks A."/>
            <person name="Storesund J.E."/>
            <person name="Kallscheuer N."/>
            <person name="Luecker S."/>
            <person name="Lage O.M."/>
            <person name="Pohl T."/>
            <person name="Merkel B.J."/>
            <person name="Hornburger P."/>
            <person name="Mueller R.-W."/>
            <person name="Bruemmer F."/>
            <person name="Labrenz M."/>
            <person name="Spormann A.M."/>
            <person name="Op den Camp H."/>
            <person name="Overmann J."/>
            <person name="Amann R."/>
            <person name="Jetten M.S.M."/>
            <person name="Mascher T."/>
            <person name="Medema M.H."/>
            <person name="Devos D.P."/>
            <person name="Kaster A.-K."/>
            <person name="Ovreas L."/>
            <person name="Rohde M."/>
            <person name="Galperin M.Y."/>
            <person name="Jogler C."/>
        </authorList>
    </citation>
    <scope>NUCLEOTIDE SEQUENCE [LARGE SCALE GENOMIC DNA]</scope>
    <source>
        <strain evidence="2 3">Pan216</strain>
    </source>
</reference>
<evidence type="ECO:0000313" key="3">
    <source>
        <dbReference type="Proteomes" id="UP000317093"/>
    </source>
</evidence>
<feature type="chain" id="PRO_5021842422" description="Lipoprotein" evidence="1">
    <location>
        <begin position="17"/>
        <end position="132"/>
    </location>
</feature>
<sequence length="132" mass="13783" precursor="true">MTCSMIRFLKTSIALAMLVVAGCADGNGAGSPENDARKPEVFANTVREAIARASAEYPKAPVACAMELQNLVENLGDLSGRPTGDQTATYEEIQGIAKELVSTLNKGKASSSAKEQLDKLVELGNKLPGAEG</sequence>
<keyword evidence="3" id="KW-1185">Reference proteome</keyword>
<evidence type="ECO:0000256" key="1">
    <source>
        <dbReference type="SAM" id="SignalP"/>
    </source>
</evidence>
<name>A0A518B067_9BACT</name>
<accession>A0A518B067</accession>
<gene>
    <name evidence="2" type="ORF">Pan216_12050</name>
</gene>
<feature type="signal peptide" evidence="1">
    <location>
        <begin position="1"/>
        <end position="16"/>
    </location>
</feature>
<dbReference type="KEGG" id="knv:Pan216_12050"/>
<organism evidence="2 3">
    <name type="scientific">Kolteria novifilia</name>
    <dbReference type="NCBI Taxonomy" id="2527975"/>
    <lineage>
        <taxon>Bacteria</taxon>
        <taxon>Pseudomonadati</taxon>
        <taxon>Planctomycetota</taxon>
        <taxon>Planctomycetia</taxon>
        <taxon>Kolteriales</taxon>
        <taxon>Kolteriaceae</taxon>
        <taxon>Kolteria</taxon>
    </lineage>
</organism>
<dbReference type="Proteomes" id="UP000317093">
    <property type="component" value="Chromosome"/>
</dbReference>
<dbReference type="EMBL" id="CP036279">
    <property type="protein sequence ID" value="QDU60366.1"/>
    <property type="molecule type" value="Genomic_DNA"/>
</dbReference>